<dbReference type="SUPFAM" id="SSF51011">
    <property type="entry name" value="Glycosyl hydrolase domain"/>
    <property type="match status" value="1"/>
</dbReference>
<dbReference type="PANTHER" id="PTHR10357">
    <property type="entry name" value="ALPHA-AMYLASE FAMILY MEMBER"/>
    <property type="match status" value="1"/>
</dbReference>
<dbReference type="AlphaFoldDB" id="A0A420Y0X1"/>
<dbReference type="GO" id="GO:0033934">
    <property type="term" value="F:glucan 1,4-alpha-maltotriohydrolase activity"/>
    <property type="evidence" value="ECO:0007669"/>
    <property type="project" value="TreeGrafter"/>
</dbReference>
<evidence type="ECO:0000256" key="4">
    <source>
        <dbReference type="ARBA" id="ARBA00026248"/>
    </source>
</evidence>
<evidence type="ECO:0000313" key="7">
    <source>
        <dbReference type="Proteomes" id="UP000275385"/>
    </source>
</evidence>
<feature type="domain" description="Glycosyl hydrolase family 13 catalytic" evidence="5">
    <location>
        <begin position="20"/>
        <end position="439"/>
    </location>
</feature>
<name>A0A420Y0X1_9PEZI</name>
<dbReference type="InterPro" id="IPR013780">
    <property type="entry name" value="Glyco_hydro_b"/>
</dbReference>
<dbReference type="Proteomes" id="UP000275385">
    <property type="component" value="Unassembled WGS sequence"/>
</dbReference>
<dbReference type="Gene3D" id="3.90.400.10">
    <property type="entry name" value="Oligo-1,6-glucosidase, Domain 2"/>
    <property type="match status" value="1"/>
</dbReference>
<evidence type="ECO:0000259" key="5">
    <source>
        <dbReference type="SMART" id="SM00642"/>
    </source>
</evidence>
<keyword evidence="4" id="KW-0462">Maltose metabolism</keyword>
<dbReference type="GO" id="GO:0005987">
    <property type="term" value="P:sucrose catabolic process"/>
    <property type="evidence" value="ECO:0007669"/>
    <property type="project" value="TreeGrafter"/>
</dbReference>
<dbReference type="SMART" id="SM00642">
    <property type="entry name" value="Aamy"/>
    <property type="match status" value="1"/>
</dbReference>
<reference evidence="6 7" key="1">
    <citation type="submission" date="2018-08" db="EMBL/GenBank/DDBJ databases">
        <title>Draft genome of the lignicolous fungus Coniochaeta pulveracea.</title>
        <authorList>
            <person name="Borstlap C.J."/>
            <person name="De Witt R.N."/>
            <person name="Botha A."/>
            <person name="Volschenk H."/>
        </authorList>
    </citation>
    <scope>NUCLEOTIDE SEQUENCE [LARGE SCALE GENOMIC DNA]</scope>
    <source>
        <strain evidence="6 7">CAB683</strain>
    </source>
</reference>
<dbReference type="Gene3D" id="2.60.40.1180">
    <property type="entry name" value="Golgi alpha-mannosidase II"/>
    <property type="match status" value="1"/>
</dbReference>
<dbReference type="Gene3D" id="3.20.20.80">
    <property type="entry name" value="Glycosidases"/>
    <property type="match status" value="1"/>
</dbReference>
<evidence type="ECO:0000256" key="2">
    <source>
        <dbReference type="ARBA" id="ARBA00022801"/>
    </source>
</evidence>
<dbReference type="FunFam" id="2.60.40.1180:FF:000007">
    <property type="entry name" value="Sucrose isomerase"/>
    <property type="match status" value="1"/>
</dbReference>
<dbReference type="EMBL" id="QVQW01000072">
    <property type="protein sequence ID" value="RKU41574.1"/>
    <property type="molecule type" value="Genomic_DNA"/>
</dbReference>
<dbReference type="GO" id="GO:0000025">
    <property type="term" value="P:maltose catabolic process"/>
    <property type="evidence" value="ECO:0007669"/>
    <property type="project" value="TreeGrafter"/>
</dbReference>
<dbReference type="Pfam" id="PF00128">
    <property type="entry name" value="Alpha-amylase"/>
    <property type="match status" value="1"/>
</dbReference>
<dbReference type="InterPro" id="IPR045857">
    <property type="entry name" value="O16G_dom_2"/>
</dbReference>
<sequence length="592" mass="68567">MSSPNSMAPSKWWKEAIVYQIYPASFNDTNGDGMGDLPGIIGKVDYLKELGVDVVWLSPIYDSPQVDMGYDISNYKAIHPPYGTLEDVNRLITELKKRDMKLVMDLVVNHTSHQHPWFLESKSSLSSPKRDWYIWKKPKYDDRGNRQPPNNWVQILGEGLSAWTYDPSTEEYYLSLFTPEQPDLNWENPAVREAVHDILRFWLDRGVSGFRMDVINLISKNQSFPDAEVVLPGHVYQPGHKFYANGSRLHEYLHETKIKVLDHYDTMTVGETPFIDDVDEMISIVHGDTGFLNMIFYFELMDIDTGPLGKQDLKPWGVKDLRRIMNKWQKTMIERGGWIALYLENHDQPRSLSHFCDDSDEYRETCAKLLALMHLTLSGTVYVYQGQELGMRNVPKTWDIMTEFKDIEAINYWKKAQELYHDQPERLKRAEEGLRAKARDNARTPVQWDASANAGFCPADVKPWMRVNDDYPIVNADLQMKINGEEDPSVWQFWHKMIEIRKRSAQVLVYGNFQLVDETNEHVFAYRRVAQSGETWVTVLNFTGKEVRWCVPEDVTVSEWVIGNYHGSYSSKALSGTITLKPWEGLLGRDGR</sequence>
<dbReference type="OrthoDB" id="1740265at2759"/>
<organism evidence="6 7">
    <name type="scientific">Coniochaeta pulveracea</name>
    <dbReference type="NCBI Taxonomy" id="177199"/>
    <lineage>
        <taxon>Eukaryota</taxon>
        <taxon>Fungi</taxon>
        <taxon>Dikarya</taxon>
        <taxon>Ascomycota</taxon>
        <taxon>Pezizomycotina</taxon>
        <taxon>Sordariomycetes</taxon>
        <taxon>Sordariomycetidae</taxon>
        <taxon>Coniochaetales</taxon>
        <taxon>Coniochaetaceae</taxon>
        <taxon>Coniochaeta</taxon>
    </lineage>
</organism>
<dbReference type="SUPFAM" id="SSF51445">
    <property type="entry name" value="(Trans)glycosidases"/>
    <property type="match status" value="1"/>
</dbReference>
<dbReference type="STRING" id="177199.A0A420Y0X1"/>
<proteinExistence type="inferred from homology"/>
<comment type="similarity">
    <text evidence="1">Belongs to the glycosyl hydrolase 13 family.</text>
</comment>
<keyword evidence="7" id="KW-1185">Reference proteome</keyword>
<dbReference type="InterPro" id="IPR006047">
    <property type="entry name" value="GH13_cat_dom"/>
</dbReference>
<keyword evidence="2" id="KW-0378">Hydrolase</keyword>
<dbReference type="GO" id="GO:0004575">
    <property type="term" value="F:sucrose alpha-glucosidase activity"/>
    <property type="evidence" value="ECO:0007669"/>
    <property type="project" value="TreeGrafter"/>
</dbReference>
<keyword evidence="3" id="KW-0326">Glycosidase</keyword>
<dbReference type="FunFam" id="3.20.20.80:FF:000064">
    <property type="entry name" value="Oligo-1,6-glucosidase"/>
    <property type="match status" value="2"/>
</dbReference>
<evidence type="ECO:0000313" key="6">
    <source>
        <dbReference type="EMBL" id="RKU41574.1"/>
    </source>
</evidence>
<dbReference type="InterPro" id="IPR017853">
    <property type="entry name" value="GH"/>
</dbReference>
<dbReference type="GO" id="GO:0004574">
    <property type="term" value="F:oligo-1,6-glucosidase activity"/>
    <property type="evidence" value="ECO:0007669"/>
    <property type="project" value="TreeGrafter"/>
</dbReference>
<comment type="caution">
    <text evidence="6">The sequence shown here is derived from an EMBL/GenBank/DDBJ whole genome shotgun (WGS) entry which is preliminary data.</text>
</comment>
<dbReference type="CDD" id="cd11333">
    <property type="entry name" value="AmyAc_SI_OligoGlu_DGase"/>
    <property type="match status" value="1"/>
</dbReference>
<evidence type="ECO:0000256" key="1">
    <source>
        <dbReference type="ARBA" id="ARBA00008061"/>
    </source>
</evidence>
<evidence type="ECO:0000256" key="3">
    <source>
        <dbReference type="ARBA" id="ARBA00023295"/>
    </source>
</evidence>
<dbReference type="PANTHER" id="PTHR10357:SF232">
    <property type="entry name" value="GLYCOSYL HYDROLASE FAMILY 13 CATALYTIC DOMAIN-CONTAINING PROTEIN"/>
    <property type="match status" value="1"/>
</dbReference>
<accession>A0A420Y0X1</accession>
<gene>
    <name evidence="6" type="ORF">DL546_004322</name>
</gene>
<dbReference type="GO" id="GO:0004556">
    <property type="term" value="F:alpha-amylase activity"/>
    <property type="evidence" value="ECO:0007669"/>
    <property type="project" value="TreeGrafter"/>
</dbReference>
<protein>
    <recommendedName>
        <fullName evidence="5">Glycosyl hydrolase family 13 catalytic domain-containing protein</fullName>
    </recommendedName>
</protein>